<dbReference type="RefSeq" id="WP_066787718.1">
    <property type="nucleotide sequence ID" value="NZ_LWQS01000056.1"/>
</dbReference>
<keyword evidence="2" id="KW-1185">Reference proteome</keyword>
<dbReference type="SUPFAM" id="SSF55486">
    <property type="entry name" value="Metalloproteases ('zincins'), catalytic domain"/>
    <property type="match status" value="1"/>
</dbReference>
<dbReference type="STRING" id="1707952.A6A03_14895"/>
<dbReference type="CDD" id="cd12952">
    <property type="entry name" value="MMP_ACEL2062"/>
    <property type="match status" value="1"/>
</dbReference>
<dbReference type="InterPro" id="IPR010428">
    <property type="entry name" value="Zincin_1"/>
</dbReference>
<dbReference type="Gene3D" id="3.30.2010.20">
    <property type="match status" value="1"/>
</dbReference>
<dbReference type="OrthoDB" id="9806895at2"/>
<dbReference type="Pfam" id="PF06262">
    <property type="entry name" value="Zincin_1"/>
    <property type="match status" value="1"/>
</dbReference>
<organism evidence="1 2">
    <name type="scientific">Chloroflexus islandicus</name>
    <dbReference type="NCBI Taxonomy" id="1707952"/>
    <lineage>
        <taxon>Bacteria</taxon>
        <taxon>Bacillati</taxon>
        <taxon>Chloroflexota</taxon>
        <taxon>Chloroflexia</taxon>
        <taxon>Chloroflexales</taxon>
        <taxon>Chloroflexineae</taxon>
        <taxon>Chloroflexaceae</taxon>
        <taxon>Chloroflexus</taxon>
    </lineage>
</organism>
<accession>A0A178MBQ0</accession>
<comment type="caution">
    <text evidence="1">The sequence shown here is derived from an EMBL/GenBank/DDBJ whole genome shotgun (WGS) entry which is preliminary data.</text>
</comment>
<sequence>MEKPDFADLVAEVIASLPPAFARHLETVEVVIAPRPSREQRRALGLKPWQTIYGLYEGVPLTEEYDAPAVITIFQEPLERDFRTTAALREQVRRTVLHEIAHHFGISDERLRELGAY</sequence>
<gene>
    <name evidence="1" type="ORF">A6A03_14895</name>
</gene>
<proteinExistence type="predicted"/>
<reference evidence="1 2" key="1">
    <citation type="submission" date="2016-04" db="EMBL/GenBank/DDBJ databases">
        <title>Chloroflexus islandicus sp. nov., a thermophilic filamentous anoxygenic phototrophic bacterium from geyser Strokkur (Iceland).</title>
        <authorList>
            <person name="Gaisin V.A."/>
            <person name="Kalashnikov A.M."/>
            <person name="Sukhacheva M.V."/>
            <person name="Grouzdev D.S."/>
            <person name="Ivanov T.M."/>
            <person name="Kuznetsov B."/>
            <person name="Gorlenko V.M."/>
        </authorList>
    </citation>
    <scope>NUCLEOTIDE SEQUENCE [LARGE SCALE GENOMIC DNA]</scope>
    <source>
        <strain evidence="2">isl-2</strain>
    </source>
</reference>
<dbReference type="AlphaFoldDB" id="A0A178MBQ0"/>
<dbReference type="Proteomes" id="UP000078287">
    <property type="component" value="Unassembled WGS sequence"/>
</dbReference>
<dbReference type="EMBL" id="LWQS01000056">
    <property type="protein sequence ID" value="OAN45294.1"/>
    <property type="molecule type" value="Genomic_DNA"/>
</dbReference>
<name>A0A178MBQ0_9CHLR</name>
<dbReference type="InterPro" id="IPR038555">
    <property type="entry name" value="Zincin_1_sf"/>
</dbReference>
<evidence type="ECO:0000313" key="2">
    <source>
        <dbReference type="Proteomes" id="UP000078287"/>
    </source>
</evidence>
<evidence type="ECO:0008006" key="3">
    <source>
        <dbReference type="Google" id="ProtNLM"/>
    </source>
</evidence>
<protein>
    <recommendedName>
        <fullName evidence="3">Metallopeptidase family protein</fullName>
    </recommendedName>
</protein>
<evidence type="ECO:0000313" key="1">
    <source>
        <dbReference type="EMBL" id="OAN45294.1"/>
    </source>
</evidence>